<comment type="subcellular location">
    <subcellularLocation>
        <location evidence="1 15">Host nucleus</location>
    </subcellularLocation>
</comment>
<feature type="modified residue" description="Phosphoserine; by host" evidence="15">
    <location>
        <position position="90"/>
    </location>
</feature>
<dbReference type="InterPro" id="IPR001177">
    <property type="entry name" value="PPV_DNA_helicase_E1_C"/>
</dbReference>
<dbReference type="InterPro" id="IPR016393">
    <property type="entry name" value="Rep_E1_papillomaV"/>
</dbReference>
<comment type="PTM">
    <text evidence="15">Phosphorylated.</text>
</comment>
<dbReference type="Pfam" id="PF00524">
    <property type="entry name" value="PPV_E1_N"/>
    <property type="match status" value="1"/>
</dbReference>
<keyword evidence="5 15" id="KW-0235">DNA replication</keyword>
<keyword evidence="4 15" id="KW-1048">Host nucleus</keyword>
<dbReference type="GO" id="GO:0005524">
    <property type="term" value="F:ATP binding"/>
    <property type="evidence" value="ECO:0007669"/>
    <property type="project" value="UniProtKB-UniRule"/>
</dbReference>
<feature type="region of interest" description="Disordered" evidence="17">
    <location>
        <begin position="585"/>
        <end position="608"/>
    </location>
</feature>
<feature type="compositionally biased region" description="Acidic residues" evidence="17">
    <location>
        <begin position="23"/>
        <end position="36"/>
    </location>
</feature>
<dbReference type="InterPro" id="IPR014000">
    <property type="entry name" value="PPV_DNA_helicase_E1_N"/>
</dbReference>
<evidence type="ECO:0000256" key="5">
    <source>
        <dbReference type="ARBA" id="ARBA00022705"/>
    </source>
</evidence>
<evidence type="ECO:0000256" key="11">
    <source>
        <dbReference type="ARBA" id="ARBA00023235"/>
    </source>
</evidence>
<evidence type="ECO:0000256" key="14">
    <source>
        <dbReference type="ARBA" id="ARBA00093297"/>
    </source>
</evidence>
<evidence type="ECO:0000256" key="12">
    <source>
        <dbReference type="ARBA" id="ARBA00034617"/>
    </source>
</evidence>
<comment type="similarity">
    <text evidence="15 16">Belongs to the papillomaviridae E1 protein family.</text>
</comment>
<feature type="domain" description="SF3 helicase" evidence="18">
    <location>
        <begin position="413"/>
        <end position="563"/>
    </location>
</feature>
<comment type="catalytic activity">
    <reaction evidence="13 15 16">
        <text>ATP + H2O = ADP + phosphate + H(+)</text>
        <dbReference type="Rhea" id="RHEA:13065"/>
        <dbReference type="ChEBI" id="CHEBI:15377"/>
        <dbReference type="ChEBI" id="CHEBI:15378"/>
        <dbReference type="ChEBI" id="CHEBI:30616"/>
        <dbReference type="ChEBI" id="CHEBI:43474"/>
        <dbReference type="ChEBI" id="CHEBI:456216"/>
        <dbReference type="EC" id="5.6.2.4"/>
    </reaction>
</comment>
<comment type="catalytic activity">
    <reaction evidence="12 15">
        <text>Couples ATP hydrolysis with the unwinding of duplex DNA by translocating in the 3'-5' direction.</text>
        <dbReference type="EC" id="5.6.2.4"/>
    </reaction>
</comment>
<proteinExistence type="inferred from homology"/>
<keyword evidence="8 15" id="KW-0347">Helicase</keyword>
<dbReference type="KEGG" id="vg:28544391"/>
<evidence type="ECO:0000313" key="19">
    <source>
        <dbReference type="EMBL" id="ANZ90246.1"/>
    </source>
</evidence>
<gene>
    <name evidence="15 19" type="primary">E1</name>
</gene>
<dbReference type="InterPro" id="IPR027417">
    <property type="entry name" value="P-loop_NTPase"/>
</dbReference>
<dbReference type="GO" id="GO:0042025">
    <property type="term" value="C:host cell nucleus"/>
    <property type="evidence" value="ECO:0007669"/>
    <property type="project" value="UniProtKB-SubCell"/>
</dbReference>
<dbReference type="SUPFAM" id="SSF52540">
    <property type="entry name" value="P-loop containing nucleoside triphosphate hydrolases"/>
    <property type="match status" value="1"/>
</dbReference>
<keyword evidence="6 15" id="KW-0547">Nucleotide-binding</keyword>
<dbReference type="InterPro" id="IPR014015">
    <property type="entry name" value="Helicase_SF3_DNA-vir"/>
</dbReference>
<name>A0A1B2K230_9PAPI</name>
<dbReference type="GeneID" id="28544391"/>
<dbReference type="InterPro" id="IPR046935">
    <property type="entry name" value="PPV_E1_DBD_sf"/>
</dbReference>
<evidence type="ECO:0000256" key="10">
    <source>
        <dbReference type="ARBA" id="ARBA00023125"/>
    </source>
</evidence>
<dbReference type="GO" id="GO:0003677">
    <property type="term" value="F:DNA binding"/>
    <property type="evidence" value="ECO:0007669"/>
    <property type="project" value="UniProtKB-UniRule"/>
</dbReference>
<evidence type="ECO:0000256" key="8">
    <source>
        <dbReference type="ARBA" id="ARBA00022806"/>
    </source>
</evidence>
<evidence type="ECO:0000256" key="6">
    <source>
        <dbReference type="ARBA" id="ARBA00022741"/>
    </source>
</evidence>
<protein>
    <recommendedName>
        <fullName evidence="15 16">Replication protein E1</fullName>
        <ecNumber evidence="15 16">5.6.2.4</ecNumber>
    </recommendedName>
    <alternativeName>
        <fullName evidence="15">ATP-dependent helicase E1</fullName>
    </alternativeName>
    <alternativeName>
        <fullName evidence="15">DNA 3'-5' helicase E1</fullName>
    </alternativeName>
</protein>
<comment type="function">
    <text evidence="16">ATP-dependent DNA helicase required for initiation of viral DNA replication. It forms a complex with the viral E2 protein. The E1-E2 complex binds to the replication origin which contains binding sites for both proteins.</text>
</comment>
<evidence type="ECO:0000256" key="2">
    <source>
        <dbReference type="ARBA" id="ARBA00022518"/>
    </source>
</evidence>
<feature type="short sequence motif" description="Nuclear export signal" evidence="15">
    <location>
        <begin position="89"/>
        <end position="98"/>
    </location>
</feature>
<dbReference type="Pfam" id="PF00519">
    <property type="entry name" value="PPV_E1_C"/>
    <property type="match status" value="1"/>
</dbReference>
<dbReference type="Gene3D" id="1.10.10.510">
    <property type="entry name" value="Zinc finger, large T-antigen D1 domain"/>
    <property type="match status" value="1"/>
</dbReference>
<dbReference type="Pfam" id="PF20450">
    <property type="entry name" value="PPV_E1_DBD"/>
    <property type="match status" value="1"/>
</dbReference>
<feature type="compositionally biased region" description="Polar residues" evidence="17">
    <location>
        <begin position="113"/>
        <end position="127"/>
    </location>
</feature>
<reference evidence="19 20" key="1">
    <citation type="submission" date="2016-01" db="EMBL/GenBank/DDBJ databases">
        <title>How many papillomavirus species can be undetected in fibropapillomas?</title>
        <authorList>
            <person name="Daudt C."/>
            <person name="Chaves da Silva F.R."/>
            <person name="Streck A.F."/>
            <person name="Weber M.N."/>
            <person name="Cibulski S.P."/>
            <person name="Canal C.W."/>
        </authorList>
    </citation>
    <scope>NUCLEOTIDE SEQUENCE [LARGE SCALE GENOMIC DNA]</scope>
</reference>
<dbReference type="Gene3D" id="3.40.1310.10">
    <property type="match status" value="1"/>
</dbReference>
<keyword evidence="3 15" id="KW-0597">Phosphoprotein</keyword>
<dbReference type="Proteomes" id="UP000146474">
    <property type="component" value="Genome"/>
</dbReference>
<dbReference type="GO" id="GO:0043138">
    <property type="term" value="F:3'-5' DNA helicase activity"/>
    <property type="evidence" value="ECO:0007669"/>
    <property type="project" value="UniProtKB-UniRule"/>
</dbReference>
<dbReference type="RefSeq" id="YP_009272595.1">
    <property type="nucleotide sequence ID" value="NC_030798.1"/>
</dbReference>
<feature type="binding site" evidence="15">
    <location>
        <begin position="439"/>
        <end position="446"/>
    </location>
    <ligand>
        <name>ATP</name>
        <dbReference type="ChEBI" id="CHEBI:30616"/>
    </ligand>
</feature>
<accession>A0A1B2K230</accession>
<dbReference type="EMBL" id="KU519393">
    <property type="protein sequence ID" value="ANZ90246.1"/>
    <property type="molecule type" value="Genomic_DNA"/>
</dbReference>
<evidence type="ECO:0000256" key="3">
    <source>
        <dbReference type="ARBA" id="ARBA00022553"/>
    </source>
</evidence>
<dbReference type="PIRSF" id="PIRSF003383">
    <property type="entry name" value="Rep_E1_papillomaV"/>
    <property type="match status" value="1"/>
</dbReference>
<keyword evidence="9 15" id="KW-0067">ATP-binding</keyword>
<dbReference type="InterPro" id="IPR046832">
    <property type="entry name" value="PPV_E1_DBD"/>
</dbReference>
<evidence type="ECO:0000259" key="18">
    <source>
        <dbReference type="PROSITE" id="PS51206"/>
    </source>
</evidence>
<feature type="region of interest" description="Disordered" evidence="17">
    <location>
        <begin position="104"/>
        <end position="135"/>
    </location>
</feature>
<evidence type="ECO:0000256" key="15">
    <source>
        <dbReference type="HAMAP-Rule" id="MF_04000"/>
    </source>
</evidence>
<organism evidence="19 20">
    <name type="scientific">Bos taurus papillomavirus 18</name>
    <dbReference type="NCBI Taxonomy" id="1887216"/>
    <lineage>
        <taxon>Viruses</taxon>
        <taxon>Monodnaviria</taxon>
        <taxon>Shotokuvirae</taxon>
        <taxon>Cossaviricota</taxon>
        <taxon>Papovaviricetes</taxon>
        <taxon>Zurhausenvirales</taxon>
        <taxon>Papillomaviridae</taxon>
        <taxon>Firstpapillomavirinae</taxon>
        <taxon>Dyokappapapillomavirus</taxon>
        <taxon>Dyokappapapillomavirus 4</taxon>
    </lineage>
</organism>
<feature type="modified residue" description="Phosphoserine; by host" evidence="15">
    <location>
        <position position="80"/>
    </location>
</feature>
<keyword evidence="11 15" id="KW-0413">Isomerase</keyword>
<dbReference type="PROSITE" id="PS51206">
    <property type="entry name" value="SF3_HELICASE_1"/>
    <property type="match status" value="1"/>
</dbReference>
<feature type="short sequence motif" description="Nuclear localization signal" evidence="15">
    <location>
        <begin position="74"/>
        <end position="76"/>
    </location>
</feature>
<evidence type="ECO:0000256" key="4">
    <source>
        <dbReference type="ARBA" id="ARBA00022562"/>
    </source>
</evidence>
<dbReference type="GO" id="GO:0016887">
    <property type="term" value="F:ATP hydrolysis activity"/>
    <property type="evidence" value="ECO:0007669"/>
    <property type="project" value="RHEA"/>
</dbReference>
<comment type="caution">
    <text evidence="15">Lacks conserved residue(s) required for the propagation of feature annotation.</text>
</comment>
<evidence type="ECO:0000256" key="13">
    <source>
        <dbReference type="ARBA" id="ARBA00048988"/>
    </source>
</evidence>
<evidence type="ECO:0000256" key="7">
    <source>
        <dbReference type="ARBA" id="ARBA00022801"/>
    </source>
</evidence>
<dbReference type="HAMAP" id="MF_04000">
    <property type="entry name" value="PPV_E1"/>
    <property type="match status" value="1"/>
</dbReference>
<keyword evidence="7 15" id="KW-0378">Hydrolase</keyword>
<comment type="function">
    <text evidence="14 15">ATP-dependent DNA 3'-5' helicase required for initiation of viral DNA replication. It forms a complex with the viral E2 protein. The E1-E2 complex binds to the replication origin which contains binding sites for both proteins. During the initial step, a dimer of E1 interacts with a dimer of protein E2 leading to a complex that binds the viral origin of replication with high specificity. Then, a second dimer of E1 displaces the E2 dimer in an ATP-dependent manner to form the E1 tetramer. Following this, two E1 monomers are added to each half of the site, which results in the formation of two E1 trimers on the viral ori. Subsequently, two hexamers will be created. The double hexamer acts as a bi-directional helicase machinery and unwinds the viral DNA and then recruits the host DNA polymerase to start replication.</text>
</comment>
<keyword evidence="10 15" id="KW-0238">DNA-binding</keyword>
<dbReference type="EC" id="5.6.2.4" evidence="15 16"/>
<keyword evidence="2 15" id="KW-0244">Early protein</keyword>
<evidence type="ECO:0000256" key="16">
    <source>
        <dbReference type="PIRNR" id="PIRNR003383"/>
    </source>
</evidence>
<evidence type="ECO:0000256" key="9">
    <source>
        <dbReference type="ARBA" id="ARBA00022840"/>
    </source>
</evidence>
<dbReference type="Gene3D" id="3.40.50.300">
    <property type="entry name" value="P-loop containing nucleotide triphosphate hydrolases"/>
    <property type="match status" value="1"/>
</dbReference>
<dbReference type="InterPro" id="IPR037102">
    <property type="entry name" value="Znf_lg_T-Ag_D1_dom_sf"/>
</dbReference>
<keyword evidence="20" id="KW-1185">Reference proteome</keyword>
<feature type="region of interest" description="Disordered" evidence="17">
    <location>
        <begin position="17"/>
        <end position="36"/>
    </location>
</feature>
<dbReference type="SUPFAM" id="SSF55464">
    <property type="entry name" value="Origin of replication-binding domain, RBD-like"/>
    <property type="match status" value="1"/>
</dbReference>
<evidence type="ECO:0000313" key="20">
    <source>
        <dbReference type="Proteomes" id="UP000146474"/>
    </source>
</evidence>
<sequence>MANQGINGDWFIVRESDVNNSDENVDESEEISADSEFSDLSNLIDDALVEQGNSRELFHQQEGEQHQQELAVLKRKYLGSPEERLEIEISPRLANIEISPRSQKAKRRLFDPQNDSGVDLSGQNEASSYIEEPPSQVAPQDSVDSVVQEHNNSYLLDILKSSNRRATQLARFKHITGISFTELTRAFKNDQTCAGYWVIAVFNVIENLYEAFKTLFIQHCDYYNMCLHMHESGLLCLVLVSFKANKSRKTVINLVKTLLQVEDYQILTQPPKLRSIPACLYWFKRAFNPATTIYGEMPEWLRKATAVGYQTEEETTFSLADMIQWAYDNNHLTEPAIAYEYARSADEDRNARAWLNSNNQAKHVKDCCRMVNLYKVAEMKEMTVSAWINKRCKMYDGQGNWKIICEFLKFQQVSIPNFLETLKLLLKNIPKKSCMVIYGPSDTGKSMLAHSFIRFMGGSVLSYTNHNSQFWLMPLAKCKVALIDDATKPCWDYININMRNALDGNDICVDLKHKNPQQITCPPLLITTNENLLEDDKWRFLRSRLAFVHFPNKIVNADGGLLFNLNELNWKFFFERLWTTLELSDQEEEDGNSSQPFRCGSRRTADSV</sequence>
<dbReference type="GO" id="GO:0006260">
    <property type="term" value="P:DNA replication"/>
    <property type="evidence" value="ECO:0007669"/>
    <property type="project" value="UniProtKB-UniRule"/>
</dbReference>
<comment type="subunit">
    <text evidence="15">Can form hexamers. Interacts with E2 protein; this interaction increases E1 DNA binding specificity. Interacts with host DNA polymerase subunit POLA2. Interacts with host single stranded DNA-binding protein RPA1. Interacts with host TOP1; this interaction stimulates the enzymatic activity of TOP1.</text>
</comment>
<dbReference type="OrthoDB" id="4795at10239"/>
<evidence type="ECO:0000256" key="1">
    <source>
        <dbReference type="ARBA" id="ARBA00004147"/>
    </source>
</evidence>
<evidence type="ECO:0000256" key="17">
    <source>
        <dbReference type="SAM" id="MobiDB-lite"/>
    </source>
</evidence>